<proteinExistence type="predicted"/>
<reference evidence="1" key="1">
    <citation type="submission" date="2021-03" db="EMBL/GenBank/DDBJ databases">
        <title>Draft genome sequence of rust myrtle Austropuccinia psidii MF-1, a brazilian biotype.</title>
        <authorList>
            <person name="Quecine M.C."/>
            <person name="Pachon D.M.R."/>
            <person name="Bonatelli M.L."/>
            <person name="Correr F.H."/>
            <person name="Franceschini L.M."/>
            <person name="Leite T.F."/>
            <person name="Margarido G.R.A."/>
            <person name="Almeida C.A."/>
            <person name="Ferrarezi J.A."/>
            <person name="Labate C.A."/>
        </authorList>
    </citation>
    <scope>NUCLEOTIDE SEQUENCE</scope>
    <source>
        <strain evidence="1">MF-1</strain>
    </source>
</reference>
<evidence type="ECO:0000313" key="1">
    <source>
        <dbReference type="EMBL" id="MBW0529782.1"/>
    </source>
</evidence>
<evidence type="ECO:0000313" key="2">
    <source>
        <dbReference type="Proteomes" id="UP000765509"/>
    </source>
</evidence>
<gene>
    <name evidence="1" type="ORF">O181_069497</name>
</gene>
<dbReference type="PANTHER" id="PTHR11439">
    <property type="entry name" value="GAG-POL-RELATED RETROTRANSPOSON"/>
    <property type="match status" value="1"/>
</dbReference>
<dbReference type="OrthoDB" id="8190554at2759"/>
<dbReference type="AlphaFoldDB" id="A0A9Q3I7C5"/>
<dbReference type="Proteomes" id="UP000765509">
    <property type="component" value="Unassembled WGS sequence"/>
</dbReference>
<keyword evidence="2" id="KW-1185">Reference proteome</keyword>
<dbReference type="EMBL" id="AVOT02035422">
    <property type="protein sequence ID" value="MBW0529782.1"/>
    <property type="molecule type" value="Genomic_DNA"/>
</dbReference>
<name>A0A9Q3I7C5_9BASI</name>
<protein>
    <recommendedName>
        <fullName evidence="3">Reverse transcriptase Ty1/copia-type domain-containing protein</fullName>
    </recommendedName>
</protein>
<organism evidence="1 2">
    <name type="scientific">Austropuccinia psidii MF-1</name>
    <dbReference type="NCBI Taxonomy" id="1389203"/>
    <lineage>
        <taxon>Eukaryota</taxon>
        <taxon>Fungi</taxon>
        <taxon>Dikarya</taxon>
        <taxon>Basidiomycota</taxon>
        <taxon>Pucciniomycotina</taxon>
        <taxon>Pucciniomycetes</taxon>
        <taxon>Pucciniales</taxon>
        <taxon>Sphaerophragmiaceae</taxon>
        <taxon>Austropuccinia</taxon>
    </lineage>
</organism>
<dbReference type="PANTHER" id="PTHR11439:SF467">
    <property type="entry name" value="INTEGRASE CATALYTIC DOMAIN-CONTAINING PROTEIN"/>
    <property type="match status" value="1"/>
</dbReference>
<sequence length="176" mass="20105">MVVVKIHQLKDGISLEQQHFTEAFLDQYRMSNCKPVVTPLMPNEHLSPATSDEIQALKKLNTNYRSAIGSINYLSTATRPDLLCAVITISKYLESAGLRHWQAFLHVLKYFNGSRNKVLYYPRRKSNGITAFSNAYWGNCQVTRHSTTGYLTCLVPLLKAYLFLFQKTLYQTASTF</sequence>
<evidence type="ECO:0008006" key="3">
    <source>
        <dbReference type="Google" id="ProtNLM"/>
    </source>
</evidence>
<comment type="caution">
    <text evidence="1">The sequence shown here is derived from an EMBL/GenBank/DDBJ whole genome shotgun (WGS) entry which is preliminary data.</text>
</comment>
<accession>A0A9Q3I7C5</accession>